<dbReference type="RefSeq" id="WP_208981174.1">
    <property type="nucleotide sequence ID" value="NZ_CXWD01000004.1"/>
</dbReference>
<evidence type="ECO:0000259" key="1">
    <source>
        <dbReference type="PROSITE" id="PS50995"/>
    </source>
</evidence>
<dbReference type="PROSITE" id="PS50995">
    <property type="entry name" value="HTH_MARR_2"/>
    <property type="match status" value="1"/>
</dbReference>
<dbReference type="EMBL" id="CXWD01000004">
    <property type="protein sequence ID" value="CTQ66572.1"/>
    <property type="molecule type" value="Genomic_DNA"/>
</dbReference>
<reference evidence="3" key="1">
    <citation type="submission" date="2015-07" db="EMBL/GenBank/DDBJ databases">
        <authorList>
            <person name="Rodrigo-Torres Lidia"/>
            <person name="Arahal R.David."/>
        </authorList>
    </citation>
    <scope>NUCLEOTIDE SEQUENCE [LARGE SCALE GENOMIC DNA]</scope>
    <source>
        <strain evidence="3">CECT 5112</strain>
    </source>
</reference>
<dbReference type="GO" id="GO:0006950">
    <property type="term" value="P:response to stress"/>
    <property type="evidence" value="ECO:0007669"/>
    <property type="project" value="TreeGrafter"/>
</dbReference>
<dbReference type="InterPro" id="IPR000835">
    <property type="entry name" value="HTH_MarR-typ"/>
</dbReference>
<dbReference type="PANTHER" id="PTHR33164">
    <property type="entry name" value="TRANSCRIPTIONAL REGULATOR, MARR FAMILY"/>
    <property type="match status" value="1"/>
</dbReference>
<dbReference type="AlphaFoldDB" id="A0A0M6ZWJ3"/>
<dbReference type="GO" id="GO:0003700">
    <property type="term" value="F:DNA-binding transcription factor activity"/>
    <property type="evidence" value="ECO:0007669"/>
    <property type="project" value="InterPro"/>
</dbReference>
<dbReference type="Pfam" id="PF12802">
    <property type="entry name" value="MarR_2"/>
    <property type="match status" value="1"/>
</dbReference>
<proteinExistence type="predicted"/>
<keyword evidence="3" id="KW-1185">Reference proteome</keyword>
<organism evidence="2 3">
    <name type="scientific">Roseibium alexandrii</name>
    <dbReference type="NCBI Taxonomy" id="388408"/>
    <lineage>
        <taxon>Bacteria</taxon>
        <taxon>Pseudomonadati</taxon>
        <taxon>Pseudomonadota</taxon>
        <taxon>Alphaproteobacteria</taxon>
        <taxon>Hyphomicrobiales</taxon>
        <taxon>Stappiaceae</taxon>
        <taxon>Roseibium</taxon>
    </lineage>
</organism>
<protein>
    <submittedName>
        <fullName evidence="2">Homoprotocatechuate degradation operon regulator, HpaR</fullName>
    </submittedName>
</protein>
<dbReference type="InterPro" id="IPR036390">
    <property type="entry name" value="WH_DNA-bd_sf"/>
</dbReference>
<evidence type="ECO:0000313" key="2">
    <source>
        <dbReference type="EMBL" id="CTQ66572.1"/>
    </source>
</evidence>
<name>A0A0M6ZWJ3_9HYPH</name>
<accession>A0A0M6ZWJ3</accession>
<dbReference type="STRING" id="388408.LAX5112_01016"/>
<dbReference type="SMART" id="SM00347">
    <property type="entry name" value="HTH_MARR"/>
    <property type="match status" value="1"/>
</dbReference>
<dbReference type="SUPFAM" id="SSF46785">
    <property type="entry name" value="Winged helix' DNA-binding domain"/>
    <property type="match status" value="1"/>
</dbReference>
<evidence type="ECO:0000313" key="3">
    <source>
        <dbReference type="Proteomes" id="UP000053235"/>
    </source>
</evidence>
<feature type="domain" description="HTH marR-type" evidence="1">
    <location>
        <begin position="1"/>
        <end position="141"/>
    </location>
</feature>
<dbReference type="Proteomes" id="UP000053235">
    <property type="component" value="Unassembled WGS sequence"/>
</dbReference>
<dbReference type="InterPro" id="IPR036388">
    <property type="entry name" value="WH-like_DNA-bd_sf"/>
</dbReference>
<sequence length="148" mass="16403">MEDICTINALRLMQSADEFRAKLSGEFSAVHGLSVNEYLLLMHLQRAPLNRLSRVELAKRMYVSASTVTRMVAPMEKLGLVTREADNRDARLAYVVLANAGATRLGEAKVTFAKHARDAFGDRWAMAELESLSKLLNRLVAGTLPNLT</sequence>
<dbReference type="PRINTS" id="PR00598">
    <property type="entry name" value="HTHMARR"/>
</dbReference>
<gene>
    <name evidence="2" type="ORF">LAX5112_01016</name>
</gene>
<dbReference type="Gene3D" id="1.10.10.10">
    <property type="entry name" value="Winged helix-like DNA-binding domain superfamily/Winged helix DNA-binding domain"/>
    <property type="match status" value="1"/>
</dbReference>
<dbReference type="InterPro" id="IPR039422">
    <property type="entry name" value="MarR/SlyA-like"/>
</dbReference>
<dbReference type="PANTHER" id="PTHR33164:SF57">
    <property type="entry name" value="MARR-FAMILY TRANSCRIPTIONAL REGULATOR"/>
    <property type="match status" value="1"/>
</dbReference>